<keyword evidence="6" id="KW-0769">Symport</keyword>
<evidence type="ECO:0008006" key="14">
    <source>
        <dbReference type="Google" id="ProtNLM"/>
    </source>
</evidence>
<keyword evidence="11" id="KW-0739">Sodium transport</keyword>
<keyword evidence="3" id="KW-0813">Transport</keyword>
<keyword evidence="7 12" id="KW-1133">Transmembrane helix</keyword>
<evidence type="ECO:0000256" key="3">
    <source>
        <dbReference type="ARBA" id="ARBA00022448"/>
    </source>
</evidence>
<dbReference type="GO" id="GO:0015293">
    <property type="term" value="F:symporter activity"/>
    <property type="evidence" value="ECO:0007669"/>
    <property type="project" value="UniProtKB-KW"/>
</dbReference>
<feature type="transmembrane region" description="Helical" evidence="12">
    <location>
        <begin position="165"/>
        <end position="183"/>
    </location>
</feature>
<feature type="transmembrane region" description="Helical" evidence="12">
    <location>
        <begin position="98"/>
        <end position="116"/>
    </location>
</feature>
<keyword evidence="4" id="KW-1003">Cell membrane</keyword>
<keyword evidence="8" id="KW-0915">Sodium</keyword>
<dbReference type="EMBL" id="UINC01012199">
    <property type="protein sequence ID" value="SVA53395.1"/>
    <property type="molecule type" value="Genomic_DNA"/>
</dbReference>
<dbReference type="GO" id="GO:0006814">
    <property type="term" value="P:sodium ion transport"/>
    <property type="evidence" value="ECO:0007669"/>
    <property type="project" value="UniProtKB-KW"/>
</dbReference>
<dbReference type="PANTHER" id="PTHR48086">
    <property type="entry name" value="SODIUM/PROLINE SYMPORTER-RELATED"/>
    <property type="match status" value="1"/>
</dbReference>
<dbReference type="PANTHER" id="PTHR48086:SF3">
    <property type="entry name" value="SODIUM_PROLINE SYMPORTER"/>
    <property type="match status" value="1"/>
</dbReference>
<feature type="transmembrane region" description="Helical" evidence="12">
    <location>
        <begin position="136"/>
        <end position="153"/>
    </location>
</feature>
<feature type="transmembrane region" description="Helical" evidence="12">
    <location>
        <begin position="256"/>
        <end position="278"/>
    </location>
</feature>
<organism evidence="13">
    <name type="scientific">marine metagenome</name>
    <dbReference type="NCBI Taxonomy" id="408172"/>
    <lineage>
        <taxon>unclassified sequences</taxon>
        <taxon>metagenomes</taxon>
        <taxon>ecological metagenomes</taxon>
    </lineage>
</organism>
<dbReference type="CDD" id="cd10322">
    <property type="entry name" value="SLC5sbd"/>
    <property type="match status" value="1"/>
</dbReference>
<feature type="transmembrane region" description="Helical" evidence="12">
    <location>
        <begin position="379"/>
        <end position="398"/>
    </location>
</feature>
<evidence type="ECO:0000256" key="7">
    <source>
        <dbReference type="ARBA" id="ARBA00022989"/>
    </source>
</evidence>
<feature type="transmembrane region" description="Helical" evidence="12">
    <location>
        <begin position="52"/>
        <end position="70"/>
    </location>
</feature>
<comment type="similarity">
    <text evidence="2">Belongs to the sodium:solute symporter (SSF) (TC 2.A.21) family.</text>
</comment>
<keyword evidence="9" id="KW-0406">Ion transport</keyword>
<dbReference type="InterPro" id="IPR038377">
    <property type="entry name" value="Na/Glc_symporter_sf"/>
</dbReference>
<feature type="transmembrane region" description="Helical" evidence="12">
    <location>
        <begin position="23"/>
        <end position="46"/>
    </location>
</feature>
<evidence type="ECO:0000256" key="12">
    <source>
        <dbReference type="SAM" id="Phobius"/>
    </source>
</evidence>
<dbReference type="GO" id="GO:0005886">
    <property type="term" value="C:plasma membrane"/>
    <property type="evidence" value="ECO:0007669"/>
    <property type="project" value="UniProtKB-SubCell"/>
</dbReference>
<dbReference type="InterPro" id="IPR050277">
    <property type="entry name" value="Sodium:Solute_Symporter"/>
</dbReference>
<evidence type="ECO:0000256" key="1">
    <source>
        <dbReference type="ARBA" id="ARBA00004651"/>
    </source>
</evidence>
<evidence type="ECO:0000256" key="9">
    <source>
        <dbReference type="ARBA" id="ARBA00023065"/>
    </source>
</evidence>
<sequence length="467" mass="50384">MSGFRVSKSVTGFVAADRSMNTVVLYFVMGASVFSSFAFLGGPGWAYSRGVASFYILAYGIVGVVPLYFFGPRVRRLGEKFGFVTQAEVLAYRFDSRALSVILALLSAGAFLPYIVIQMKGAGFIFETITDGRVSFAVGAGLSYLIVIIYVVFSGVMGVGWTNMFQGIFMMVIAWFLGLYLPTKLYGGVGPMFEQIANSDNAQMLVVPGLNATGEPWTWAAFSSSIVVSGLGFMMWPHLFMRSFAAKSDRSLRRTVVMYPTFQIFLIPILLIGFSGILKYPGVTPADSIVPFLLRELALSPVLVGLVCAGTLAASMSTGDAILHSASSIAVRDGLVSGLGVKIDDTRQRFLIRLIIVVLGIAAYGLALVMDQGLVDLLLMAYGGIVQIFPLVFAAFYWPRATKAGALAGLITGILVNTFFRLNPEFSPFAGMHEGVYGLTLNTIVLVVVSLLTQPDPEDRVKAYVEA</sequence>
<accession>A0A381WLP4</accession>
<keyword evidence="10 12" id="KW-0472">Membrane</keyword>
<proteinExistence type="inferred from homology"/>
<protein>
    <recommendedName>
        <fullName evidence="14">Sodium:solute symporter family protein</fullName>
    </recommendedName>
</protein>
<feature type="transmembrane region" description="Helical" evidence="12">
    <location>
        <begin position="298"/>
        <end position="323"/>
    </location>
</feature>
<feature type="transmembrane region" description="Helical" evidence="12">
    <location>
        <begin position="350"/>
        <end position="367"/>
    </location>
</feature>
<evidence type="ECO:0000256" key="4">
    <source>
        <dbReference type="ARBA" id="ARBA00022475"/>
    </source>
</evidence>
<dbReference type="Pfam" id="PF00474">
    <property type="entry name" value="SSF"/>
    <property type="match status" value="1"/>
</dbReference>
<keyword evidence="5 12" id="KW-0812">Transmembrane</keyword>
<name>A0A381WLP4_9ZZZZ</name>
<evidence type="ECO:0000256" key="6">
    <source>
        <dbReference type="ARBA" id="ARBA00022847"/>
    </source>
</evidence>
<feature type="transmembrane region" description="Helical" evidence="12">
    <location>
        <begin position="435"/>
        <end position="453"/>
    </location>
</feature>
<dbReference type="InterPro" id="IPR001734">
    <property type="entry name" value="Na/solute_symporter"/>
</dbReference>
<dbReference type="Gene3D" id="1.20.1730.10">
    <property type="entry name" value="Sodium/glucose cotransporter"/>
    <property type="match status" value="1"/>
</dbReference>
<evidence type="ECO:0000256" key="2">
    <source>
        <dbReference type="ARBA" id="ARBA00006434"/>
    </source>
</evidence>
<feature type="transmembrane region" description="Helical" evidence="12">
    <location>
        <begin position="405"/>
        <end position="423"/>
    </location>
</feature>
<dbReference type="PROSITE" id="PS50283">
    <property type="entry name" value="NA_SOLUT_SYMP_3"/>
    <property type="match status" value="1"/>
</dbReference>
<feature type="transmembrane region" description="Helical" evidence="12">
    <location>
        <begin position="217"/>
        <end position="236"/>
    </location>
</feature>
<reference evidence="13" key="1">
    <citation type="submission" date="2018-05" db="EMBL/GenBank/DDBJ databases">
        <authorList>
            <person name="Lanie J.A."/>
            <person name="Ng W.-L."/>
            <person name="Kazmierczak K.M."/>
            <person name="Andrzejewski T.M."/>
            <person name="Davidsen T.M."/>
            <person name="Wayne K.J."/>
            <person name="Tettelin H."/>
            <person name="Glass J.I."/>
            <person name="Rusch D."/>
            <person name="Podicherti R."/>
            <person name="Tsui H.-C.T."/>
            <person name="Winkler M.E."/>
        </authorList>
    </citation>
    <scope>NUCLEOTIDE SEQUENCE</scope>
</reference>
<evidence type="ECO:0000256" key="11">
    <source>
        <dbReference type="ARBA" id="ARBA00023201"/>
    </source>
</evidence>
<gene>
    <name evidence="13" type="ORF">METZ01_LOCUS106249</name>
</gene>
<evidence type="ECO:0000256" key="10">
    <source>
        <dbReference type="ARBA" id="ARBA00023136"/>
    </source>
</evidence>
<evidence type="ECO:0000313" key="13">
    <source>
        <dbReference type="EMBL" id="SVA53395.1"/>
    </source>
</evidence>
<comment type="subcellular location">
    <subcellularLocation>
        <location evidence="1">Cell membrane</location>
        <topology evidence="1">Multi-pass membrane protein</topology>
    </subcellularLocation>
</comment>
<evidence type="ECO:0000256" key="8">
    <source>
        <dbReference type="ARBA" id="ARBA00023053"/>
    </source>
</evidence>
<dbReference type="AlphaFoldDB" id="A0A381WLP4"/>
<evidence type="ECO:0000256" key="5">
    <source>
        <dbReference type="ARBA" id="ARBA00022692"/>
    </source>
</evidence>